<dbReference type="PANTHER" id="PTHR33142:SF40">
    <property type="entry name" value="CYCLIN-DEPENDENT PROTEIN KINASE INHIBITOR SMR6"/>
    <property type="match status" value="1"/>
</dbReference>
<reference evidence="4 5" key="1">
    <citation type="journal article" date="2023" name="Hortic Res">
        <title>Pangenome of water caltrop reveals structural variations and asymmetric subgenome divergence after allopolyploidization.</title>
        <authorList>
            <person name="Zhang X."/>
            <person name="Chen Y."/>
            <person name="Wang L."/>
            <person name="Yuan Y."/>
            <person name="Fang M."/>
            <person name="Shi L."/>
            <person name="Lu R."/>
            <person name="Comes H.P."/>
            <person name="Ma Y."/>
            <person name="Chen Y."/>
            <person name="Huang G."/>
            <person name="Zhou Y."/>
            <person name="Zheng Z."/>
            <person name="Qiu Y."/>
        </authorList>
    </citation>
    <scope>NUCLEOTIDE SEQUENCE [LARGE SCALE GENOMIC DNA]</scope>
    <source>
        <strain evidence="4">F231</strain>
    </source>
</reference>
<keyword evidence="5" id="KW-1185">Reference proteome</keyword>
<dbReference type="PANTHER" id="PTHR33142">
    <property type="entry name" value="CYCLIN-DEPENDENT PROTEIN KINASE INHIBITOR SMR13"/>
    <property type="match status" value="1"/>
</dbReference>
<name>A0AAN7KYB3_TRANT</name>
<dbReference type="Proteomes" id="UP001346149">
    <property type="component" value="Unassembled WGS sequence"/>
</dbReference>
<evidence type="ECO:0000256" key="1">
    <source>
        <dbReference type="ARBA" id="ARBA00023013"/>
    </source>
</evidence>
<gene>
    <name evidence="4" type="ORF">SAY86_009409</name>
</gene>
<sequence>MQCTDHHAEPERAGWGIRLSSRGKKSRCWINISILAPKMPRAGLSAARRAASLCFPSPSCSSSLSYRSALPLRLLGVGVLSPNFSLLINRTPHHFSFLSLNLSPVISAENHFPIQNLPPLSLPRGHHQEFPSTGLISSYSSAQRGYNSLLPLRFLDQKPAFCSPSSHRRKGTDMGFSKKPQLDGCLEPEGKRWVIAGIPSRVSLKPVSTKPRPKDGEEDEEEPRTRTPTSKGSRIPDKLPCPPAPMKRRPKCHFTGVREFFTPPDLESVFKLRADRTN</sequence>
<proteinExistence type="predicted"/>
<evidence type="ECO:0000256" key="3">
    <source>
        <dbReference type="SAM" id="MobiDB-lite"/>
    </source>
</evidence>
<evidence type="ECO:0000313" key="4">
    <source>
        <dbReference type="EMBL" id="KAK4774474.1"/>
    </source>
</evidence>
<comment type="caution">
    <text evidence="4">The sequence shown here is derived from an EMBL/GenBank/DDBJ whole genome shotgun (WGS) entry which is preliminary data.</text>
</comment>
<dbReference type="EMBL" id="JAXQNO010000019">
    <property type="protein sequence ID" value="KAK4774474.1"/>
    <property type="molecule type" value="Genomic_DNA"/>
</dbReference>
<dbReference type="AlphaFoldDB" id="A0AAN7KYB3"/>
<dbReference type="GO" id="GO:0004860">
    <property type="term" value="F:protein kinase inhibitor activity"/>
    <property type="evidence" value="ECO:0007669"/>
    <property type="project" value="UniProtKB-KW"/>
</dbReference>
<accession>A0AAN7KYB3</accession>
<dbReference type="GO" id="GO:0032875">
    <property type="term" value="P:regulation of DNA endoreduplication"/>
    <property type="evidence" value="ECO:0007669"/>
    <property type="project" value="InterPro"/>
</dbReference>
<keyword evidence="1" id="KW-0649">Protein kinase inhibitor</keyword>
<organism evidence="4 5">
    <name type="scientific">Trapa natans</name>
    <name type="common">Water chestnut</name>
    <dbReference type="NCBI Taxonomy" id="22666"/>
    <lineage>
        <taxon>Eukaryota</taxon>
        <taxon>Viridiplantae</taxon>
        <taxon>Streptophyta</taxon>
        <taxon>Embryophyta</taxon>
        <taxon>Tracheophyta</taxon>
        <taxon>Spermatophyta</taxon>
        <taxon>Magnoliopsida</taxon>
        <taxon>eudicotyledons</taxon>
        <taxon>Gunneridae</taxon>
        <taxon>Pentapetalae</taxon>
        <taxon>rosids</taxon>
        <taxon>malvids</taxon>
        <taxon>Myrtales</taxon>
        <taxon>Lythraceae</taxon>
        <taxon>Trapa</taxon>
    </lineage>
</organism>
<protein>
    <submittedName>
        <fullName evidence="4">Uncharacterized protein</fullName>
    </submittedName>
</protein>
<evidence type="ECO:0000313" key="5">
    <source>
        <dbReference type="Proteomes" id="UP001346149"/>
    </source>
</evidence>
<dbReference type="InterPro" id="IPR040389">
    <property type="entry name" value="SMR"/>
</dbReference>
<keyword evidence="2" id="KW-0131">Cell cycle</keyword>
<evidence type="ECO:0000256" key="2">
    <source>
        <dbReference type="ARBA" id="ARBA00023306"/>
    </source>
</evidence>
<feature type="region of interest" description="Disordered" evidence="3">
    <location>
        <begin position="204"/>
        <end position="250"/>
    </location>
</feature>